<protein>
    <recommendedName>
        <fullName evidence="4">ABC-2 type transport system permease protein</fullName>
    </recommendedName>
</protein>
<gene>
    <name evidence="2" type="ORF">SAMN05443637_12032</name>
</gene>
<dbReference type="Proteomes" id="UP000184363">
    <property type="component" value="Unassembled WGS sequence"/>
</dbReference>
<evidence type="ECO:0008006" key="4">
    <source>
        <dbReference type="Google" id="ProtNLM"/>
    </source>
</evidence>
<keyword evidence="1" id="KW-0812">Transmembrane</keyword>
<feature type="transmembrane region" description="Helical" evidence="1">
    <location>
        <begin position="20"/>
        <end position="37"/>
    </location>
</feature>
<evidence type="ECO:0000256" key="1">
    <source>
        <dbReference type="SAM" id="Phobius"/>
    </source>
</evidence>
<organism evidence="2 3">
    <name type="scientific">Pseudonocardia thermophila</name>
    <dbReference type="NCBI Taxonomy" id="1848"/>
    <lineage>
        <taxon>Bacteria</taxon>
        <taxon>Bacillati</taxon>
        <taxon>Actinomycetota</taxon>
        <taxon>Actinomycetes</taxon>
        <taxon>Pseudonocardiales</taxon>
        <taxon>Pseudonocardiaceae</taxon>
        <taxon>Pseudonocardia</taxon>
    </lineage>
</organism>
<evidence type="ECO:0000313" key="2">
    <source>
        <dbReference type="EMBL" id="SHL17955.1"/>
    </source>
</evidence>
<dbReference type="AlphaFoldDB" id="A0A1M6YIS0"/>
<keyword evidence="1" id="KW-0472">Membrane</keyword>
<dbReference type="EMBL" id="FRAP01000020">
    <property type="protein sequence ID" value="SHL17955.1"/>
    <property type="molecule type" value="Genomic_DNA"/>
</dbReference>
<keyword evidence="3" id="KW-1185">Reference proteome</keyword>
<dbReference type="RefSeq" id="WP_234997506.1">
    <property type="nucleotide sequence ID" value="NZ_CALGVN010000030.1"/>
</dbReference>
<reference evidence="2 3" key="1">
    <citation type="submission" date="2016-11" db="EMBL/GenBank/DDBJ databases">
        <authorList>
            <person name="Jaros S."/>
            <person name="Januszkiewicz K."/>
            <person name="Wedrychowicz H."/>
        </authorList>
    </citation>
    <scope>NUCLEOTIDE SEQUENCE [LARGE SCALE GENOMIC DNA]</scope>
    <source>
        <strain evidence="2 3">DSM 43832</strain>
    </source>
</reference>
<feature type="transmembrane region" description="Helical" evidence="1">
    <location>
        <begin position="86"/>
        <end position="106"/>
    </location>
</feature>
<proteinExistence type="predicted"/>
<dbReference type="STRING" id="1848.SAMN05443637_12032"/>
<accession>A0A1M6YIS0</accession>
<feature type="transmembrane region" description="Helical" evidence="1">
    <location>
        <begin position="43"/>
        <end position="65"/>
    </location>
</feature>
<name>A0A1M6YIS0_PSETH</name>
<sequence length="110" mass="11291">MRTVACARFLLADVLRSQRVLLPVILCAGALAVLYGGDPGALPAPWAASVLVLYPVATWLALVVANTEDPPARPVVIAAAGGTGRVVVARLALALAGGAAVVVWAVERRR</sequence>
<keyword evidence="1" id="KW-1133">Transmembrane helix</keyword>
<evidence type="ECO:0000313" key="3">
    <source>
        <dbReference type="Proteomes" id="UP000184363"/>
    </source>
</evidence>